<name>U9UV39_RHIID</name>
<dbReference type="HOGENOM" id="CLU_1807217_0_0_1"/>
<organism evidence="1">
    <name type="scientific">Rhizophagus irregularis (strain DAOM 181602 / DAOM 197198 / MUCL 43194)</name>
    <name type="common">Arbuscular mycorrhizal fungus</name>
    <name type="synonym">Glomus intraradices</name>
    <dbReference type="NCBI Taxonomy" id="747089"/>
    <lineage>
        <taxon>Eukaryota</taxon>
        <taxon>Fungi</taxon>
        <taxon>Fungi incertae sedis</taxon>
        <taxon>Mucoromycota</taxon>
        <taxon>Glomeromycotina</taxon>
        <taxon>Glomeromycetes</taxon>
        <taxon>Glomerales</taxon>
        <taxon>Glomeraceae</taxon>
        <taxon>Rhizophagus</taxon>
    </lineage>
</organism>
<accession>U9UV39</accession>
<gene>
    <name evidence="1" type="ORF">GLOINDRAFT_90511</name>
</gene>
<sequence length="143" mass="16626">MLYIPDPASPDFLLKSIEESFARMDNYRRNPAFGLFEGRFQSNLNTYLKGSGRPQLPFNWTRNGYTWSWEDSTFGKIPGIDDFVDDLKEAGLNIFHTDFSPKKALRVVHERLQQTSGSLWSQLMSLKSSYLRIMILAIDFYQN</sequence>
<dbReference type="EMBL" id="KI274050">
    <property type="protein sequence ID" value="ESA24289.1"/>
    <property type="molecule type" value="Genomic_DNA"/>
</dbReference>
<protein>
    <submittedName>
        <fullName evidence="1">Uncharacterized protein</fullName>
    </submittedName>
</protein>
<dbReference type="AlphaFoldDB" id="U9UV39"/>
<evidence type="ECO:0000313" key="1">
    <source>
        <dbReference type="EMBL" id="ESA24289.1"/>
    </source>
</evidence>
<reference evidence="1" key="1">
    <citation type="submission" date="2013-07" db="EMBL/GenBank/DDBJ databases">
        <title>The genome of an arbuscular mycorrhizal fungus provides insights into the evolution of the oldest plant symbiosis.</title>
        <authorList>
            <consortium name="DOE Joint Genome Institute"/>
            <person name="Tisserant E."/>
            <person name="Malbreil M."/>
            <person name="Kuo A."/>
            <person name="Kohler A."/>
            <person name="Symeonidi A."/>
            <person name="Balestrini R."/>
            <person name="Charron P."/>
            <person name="Duensing N."/>
            <person name="Frei-dit-Frey N."/>
            <person name="Gianinazzi-Pearson V."/>
            <person name="Gilbert B."/>
            <person name="Handa Y."/>
            <person name="Hijri M."/>
            <person name="Kaul R."/>
            <person name="Kawaguchi M."/>
            <person name="Krajinski F."/>
            <person name="Lammers P."/>
            <person name="Lapierre D."/>
            <person name="Masclaux F.G."/>
            <person name="Murat C."/>
            <person name="Morin E."/>
            <person name="Ndikumana S."/>
            <person name="Pagni M."/>
            <person name="Petitpierre D."/>
            <person name="Requena N."/>
            <person name="Rosikiewicz P."/>
            <person name="Riley R."/>
            <person name="Saito K."/>
            <person name="San Clemente H."/>
            <person name="Shapiro H."/>
            <person name="van Tuinen D."/>
            <person name="Becard G."/>
            <person name="Bonfante P."/>
            <person name="Paszkowski U."/>
            <person name="Shachar-Hill Y."/>
            <person name="Young J.P."/>
            <person name="Sanders I.R."/>
            <person name="Henrissat B."/>
            <person name="Rensing S.A."/>
            <person name="Grigoriev I.V."/>
            <person name="Corradi N."/>
            <person name="Roux C."/>
            <person name="Martin F."/>
        </authorList>
    </citation>
    <scope>NUCLEOTIDE SEQUENCE</scope>
    <source>
        <strain evidence="1">DAOM 197198</strain>
    </source>
</reference>
<proteinExistence type="predicted"/>
<dbReference type="VEuPathDB" id="FungiDB:RhiirFUN_016649"/>